<dbReference type="Pfam" id="PF00384">
    <property type="entry name" value="Molybdopterin"/>
    <property type="match status" value="1"/>
</dbReference>
<gene>
    <name evidence="6" type="ORF">UFOPK1392_02042</name>
</gene>
<evidence type="ECO:0000259" key="5">
    <source>
        <dbReference type="Pfam" id="PF01568"/>
    </source>
</evidence>
<dbReference type="SUPFAM" id="SSF50692">
    <property type="entry name" value="ADC-like"/>
    <property type="match status" value="1"/>
</dbReference>
<dbReference type="InterPro" id="IPR006657">
    <property type="entry name" value="MoPterin_dinucl-bd_dom"/>
</dbReference>
<accession>A0A6J5YI95</accession>
<dbReference type="Gene3D" id="2.40.40.20">
    <property type="match status" value="1"/>
</dbReference>
<dbReference type="PIRSF" id="PIRSF000144">
    <property type="entry name" value="CbbBc"/>
    <property type="match status" value="1"/>
</dbReference>
<dbReference type="PANTHER" id="PTHR43105">
    <property type="entry name" value="RESPIRATORY NITRATE REDUCTASE"/>
    <property type="match status" value="1"/>
</dbReference>
<keyword evidence="3" id="KW-0411">Iron-sulfur</keyword>
<dbReference type="SUPFAM" id="SSF53706">
    <property type="entry name" value="Formate dehydrogenase/DMSO reductase, domains 1-3"/>
    <property type="match status" value="1"/>
</dbReference>
<organism evidence="6">
    <name type="scientific">freshwater metagenome</name>
    <dbReference type="NCBI Taxonomy" id="449393"/>
    <lineage>
        <taxon>unclassified sequences</taxon>
        <taxon>metagenomes</taxon>
        <taxon>ecological metagenomes</taxon>
    </lineage>
</organism>
<dbReference type="Pfam" id="PF01568">
    <property type="entry name" value="Molydop_binding"/>
    <property type="match status" value="1"/>
</dbReference>
<evidence type="ECO:0000313" key="6">
    <source>
        <dbReference type="EMBL" id="CAB4324277.1"/>
    </source>
</evidence>
<dbReference type="InterPro" id="IPR050123">
    <property type="entry name" value="Prok_molybdopt-oxidoreductase"/>
</dbReference>
<evidence type="ECO:0000259" key="4">
    <source>
        <dbReference type="Pfam" id="PF00384"/>
    </source>
</evidence>
<evidence type="ECO:0000256" key="3">
    <source>
        <dbReference type="ARBA" id="ARBA00023014"/>
    </source>
</evidence>
<dbReference type="GO" id="GO:0016020">
    <property type="term" value="C:membrane"/>
    <property type="evidence" value="ECO:0007669"/>
    <property type="project" value="TreeGrafter"/>
</dbReference>
<dbReference type="PANTHER" id="PTHR43105:SF4">
    <property type="entry name" value="PROTEIN YDEP"/>
    <property type="match status" value="1"/>
</dbReference>
<keyword evidence="1" id="KW-0479">Metal-binding</keyword>
<dbReference type="Gene3D" id="3.40.50.740">
    <property type="match status" value="1"/>
</dbReference>
<dbReference type="Gene3D" id="3.40.228.10">
    <property type="entry name" value="Dimethylsulfoxide Reductase, domain 2"/>
    <property type="match status" value="1"/>
</dbReference>
<protein>
    <submittedName>
        <fullName evidence="6">Unannotated protein</fullName>
    </submittedName>
</protein>
<reference evidence="6" key="1">
    <citation type="submission" date="2020-05" db="EMBL/GenBank/DDBJ databases">
        <authorList>
            <person name="Chiriac C."/>
            <person name="Salcher M."/>
            <person name="Ghai R."/>
            <person name="Kavagutti S V."/>
        </authorList>
    </citation>
    <scope>NUCLEOTIDE SEQUENCE</scope>
</reference>
<sequence>MAKRFHPDLWVSPRPNGIGLQKPNHFGDIAKVAWANKKHAGYAWKLLTKGVCDGCALGVAGLHDWTIDGVHLCLTRLRLLELNCADPLDHSLLADAPSLARRSSTELRELGRLAHPMRRRAGEQGFQRITWDEALEALAQGLRNAGPDRSAMFITSRGITNETYYVAGKAARAMGIANVDSAARTCHAPSTTALKATIGAAATTCSLSDVLISKLIVIWGANPANNQPVFMKYLYMAKKNGARVVVINPYLEPGLEHYWVPSNAESAMFGTKICDLHVPVRPGGDVALADAALKRLIERGDVDQSFIDAHTEGWSELVEHLGSLSLDELLADAGVSALQLEAFVDEYARSDASILLWSMGITQHRHADQGVRGIVNLGLARGNVGRDGAGLMPLRGHSGVQGGAEMGAYATALPGGLAPTPANAEALAEKWGFDVPARSGMTAAEIPDAALRGELDVLWMSGSNFLEILPDPVQVEQALARVPLRVHQDIVVTSQMLVPGDDVILLPVHTRYEQEGGGTETTTERRIVFSPEIPRTVGEARSEWRLFADVASRVRPDLRDRFSWRDNHALRVEIADVVPLYAGIENLRDTGDQVQWGGAHLCADGEFPTDTGRGSFSVLDRPDISLPEGMFAVATRRGKQFNSMVFSEIDPFTGAGRDAVYIDPADAAQLGFADGDAVTLTSTTGSFDGHLRFVRLPRRTLQIHWPEGNVLIAAGPDHREAASRVPDYNAVVSIARASRTGH</sequence>
<dbReference type="EMBL" id="CAEMXZ010000125">
    <property type="protein sequence ID" value="CAB4324277.1"/>
    <property type="molecule type" value="Genomic_DNA"/>
</dbReference>
<proteinExistence type="predicted"/>
<dbReference type="GO" id="GO:0043546">
    <property type="term" value="F:molybdopterin cofactor binding"/>
    <property type="evidence" value="ECO:0007669"/>
    <property type="project" value="InterPro"/>
</dbReference>
<dbReference type="AlphaFoldDB" id="A0A6J5YI95"/>
<evidence type="ECO:0000256" key="1">
    <source>
        <dbReference type="ARBA" id="ARBA00022723"/>
    </source>
</evidence>
<feature type="domain" description="Molybdopterin oxidoreductase" evidence="4">
    <location>
        <begin position="112"/>
        <end position="552"/>
    </location>
</feature>
<evidence type="ECO:0000256" key="2">
    <source>
        <dbReference type="ARBA" id="ARBA00023004"/>
    </source>
</evidence>
<dbReference type="GO" id="GO:0016491">
    <property type="term" value="F:oxidoreductase activity"/>
    <property type="evidence" value="ECO:0007669"/>
    <property type="project" value="InterPro"/>
</dbReference>
<dbReference type="GO" id="GO:0051536">
    <property type="term" value="F:iron-sulfur cluster binding"/>
    <property type="evidence" value="ECO:0007669"/>
    <property type="project" value="UniProtKB-KW"/>
</dbReference>
<name>A0A6J5YI95_9ZZZZ</name>
<keyword evidence="2" id="KW-0408">Iron</keyword>
<dbReference type="InterPro" id="IPR009010">
    <property type="entry name" value="Asp_de-COase-like_dom_sf"/>
</dbReference>
<dbReference type="GO" id="GO:0046872">
    <property type="term" value="F:metal ion binding"/>
    <property type="evidence" value="ECO:0007669"/>
    <property type="project" value="UniProtKB-KW"/>
</dbReference>
<feature type="domain" description="Molybdopterin dinucleotide-binding" evidence="5">
    <location>
        <begin position="635"/>
        <end position="712"/>
    </location>
</feature>
<dbReference type="InterPro" id="IPR006656">
    <property type="entry name" value="Mopterin_OxRdtase"/>
</dbReference>